<dbReference type="EMBL" id="CP009110">
    <property type="protein sequence ID" value="AIJ25396.1"/>
    <property type="molecule type" value="Genomic_DNA"/>
</dbReference>
<dbReference type="STRING" id="1068978.AMETH_5304"/>
<evidence type="ECO:0000313" key="2">
    <source>
        <dbReference type="Proteomes" id="UP000062973"/>
    </source>
</evidence>
<keyword evidence="2" id="KW-1185">Reference proteome</keyword>
<sequence length="77" mass="8131">MTGIETTAGRIADRGVLLDVGRATGDDGELPDGFAITVEHLEATIAAQGATACDGRGDLLLVRTGRLTRARPRTRKR</sequence>
<dbReference type="Proteomes" id="UP000062973">
    <property type="component" value="Chromosome"/>
</dbReference>
<accession>A0A076N2M0</accession>
<dbReference type="GO" id="GO:0019441">
    <property type="term" value="P:L-tryptophan catabolic process to kynurenine"/>
    <property type="evidence" value="ECO:0007669"/>
    <property type="project" value="InterPro"/>
</dbReference>
<organism evidence="1 2">
    <name type="scientific">Amycolatopsis methanolica 239</name>
    <dbReference type="NCBI Taxonomy" id="1068978"/>
    <lineage>
        <taxon>Bacteria</taxon>
        <taxon>Bacillati</taxon>
        <taxon>Actinomycetota</taxon>
        <taxon>Actinomycetes</taxon>
        <taxon>Pseudonocardiales</taxon>
        <taxon>Pseudonocardiaceae</taxon>
        <taxon>Amycolatopsis</taxon>
        <taxon>Amycolatopsis methanolica group</taxon>
    </lineage>
</organism>
<dbReference type="eggNOG" id="COG1878">
    <property type="taxonomic scope" value="Bacteria"/>
</dbReference>
<gene>
    <name evidence="1" type="ORF">AMETH_5304</name>
</gene>
<proteinExistence type="predicted"/>
<dbReference type="Pfam" id="PF04199">
    <property type="entry name" value="Cyclase"/>
    <property type="match status" value="1"/>
</dbReference>
<dbReference type="InterPro" id="IPR037175">
    <property type="entry name" value="KFase_sf"/>
</dbReference>
<evidence type="ECO:0000313" key="1">
    <source>
        <dbReference type="EMBL" id="AIJ25396.1"/>
    </source>
</evidence>
<protein>
    <submittedName>
        <fullName evidence="1">Cyclase</fullName>
    </submittedName>
</protein>
<dbReference type="AlphaFoldDB" id="A0A076N2M0"/>
<dbReference type="InterPro" id="IPR007325">
    <property type="entry name" value="KFase/CYL"/>
</dbReference>
<name>A0A076N2M0_AMYME</name>
<dbReference type="PATRIC" id="fig|1068978.7.peg.5694"/>
<dbReference type="GO" id="GO:0004061">
    <property type="term" value="F:arylformamidase activity"/>
    <property type="evidence" value="ECO:0007669"/>
    <property type="project" value="InterPro"/>
</dbReference>
<dbReference type="KEGG" id="amq:AMETH_5304"/>
<reference evidence="1 2" key="1">
    <citation type="submission" date="2014-07" db="EMBL/GenBank/DDBJ databases">
        <title>Whole Genome Sequence of the Amycolatopsis methanolica 239.</title>
        <authorList>
            <person name="Tang B."/>
        </authorList>
    </citation>
    <scope>NUCLEOTIDE SEQUENCE [LARGE SCALE GENOMIC DNA]</scope>
    <source>
        <strain evidence="1 2">239</strain>
    </source>
</reference>
<dbReference type="RefSeq" id="WP_017984241.1">
    <property type="nucleotide sequence ID" value="NZ_AQUL01000001.1"/>
</dbReference>
<dbReference type="Gene3D" id="3.50.30.50">
    <property type="entry name" value="Putative cyclase"/>
    <property type="match status" value="1"/>
</dbReference>
<dbReference type="HOGENOM" id="CLU_2630336_0_0_11"/>